<keyword evidence="3" id="KW-1185">Reference proteome</keyword>
<evidence type="ECO:0000256" key="1">
    <source>
        <dbReference type="SAM" id="MobiDB-lite"/>
    </source>
</evidence>
<dbReference type="AlphaFoldDB" id="A0A835JL74"/>
<feature type="region of interest" description="Disordered" evidence="1">
    <location>
        <begin position="15"/>
        <end position="73"/>
    </location>
</feature>
<reference evidence="2 3" key="1">
    <citation type="submission" date="2020-10" db="EMBL/GenBank/DDBJ databases">
        <title>Plant Genome Project.</title>
        <authorList>
            <person name="Zhang R.-G."/>
        </authorList>
    </citation>
    <scope>NUCLEOTIDE SEQUENCE [LARGE SCALE GENOMIC DNA]</scope>
    <source>
        <strain evidence="2">FAFU-HL-1</strain>
        <tissue evidence="2">Leaf</tissue>
    </source>
</reference>
<name>A0A835JL74_9ROSI</name>
<accession>A0A835JL74</accession>
<comment type="caution">
    <text evidence="2">The sequence shown here is derived from an EMBL/GenBank/DDBJ whole genome shotgun (WGS) entry which is preliminary data.</text>
</comment>
<protein>
    <submittedName>
        <fullName evidence="2">Uncharacterized protein</fullName>
    </submittedName>
</protein>
<dbReference type="EMBL" id="JADGMS010000013">
    <property type="protein sequence ID" value="KAF9670623.1"/>
    <property type="molecule type" value="Genomic_DNA"/>
</dbReference>
<dbReference type="Proteomes" id="UP000657918">
    <property type="component" value="Unassembled WGS sequence"/>
</dbReference>
<gene>
    <name evidence="2" type="ORF">SADUNF_Sadunf13G0088100</name>
</gene>
<evidence type="ECO:0000313" key="2">
    <source>
        <dbReference type="EMBL" id="KAF9670623.1"/>
    </source>
</evidence>
<proteinExistence type="predicted"/>
<evidence type="ECO:0000313" key="3">
    <source>
        <dbReference type="Proteomes" id="UP000657918"/>
    </source>
</evidence>
<sequence length="73" mass="7820">MDGLSRVVGWLGTLYLGGGSSGRRGGDSISDSESKEENVDKDSTTGNVDKKDSTTGNVDKKERPVQEMLTNKK</sequence>
<feature type="compositionally biased region" description="Basic and acidic residues" evidence="1">
    <location>
        <begin position="32"/>
        <end position="65"/>
    </location>
</feature>
<organism evidence="2 3">
    <name type="scientific">Salix dunnii</name>
    <dbReference type="NCBI Taxonomy" id="1413687"/>
    <lineage>
        <taxon>Eukaryota</taxon>
        <taxon>Viridiplantae</taxon>
        <taxon>Streptophyta</taxon>
        <taxon>Embryophyta</taxon>
        <taxon>Tracheophyta</taxon>
        <taxon>Spermatophyta</taxon>
        <taxon>Magnoliopsida</taxon>
        <taxon>eudicotyledons</taxon>
        <taxon>Gunneridae</taxon>
        <taxon>Pentapetalae</taxon>
        <taxon>rosids</taxon>
        <taxon>fabids</taxon>
        <taxon>Malpighiales</taxon>
        <taxon>Salicaceae</taxon>
        <taxon>Saliceae</taxon>
        <taxon>Salix</taxon>
    </lineage>
</organism>